<dbReference type="PANTHER" id="PTHR19136:SF86">
    <property type="entry name" value="ADENOSYLCOBINAMIDE-PHOSPHATE GUANYLYLTRANSFERASE"/>
    <property type="match status" value="1"/>
</dbReference>
<dbReference type="STRING" id="70601.gene:9377291"/>
<organism evidence="3 4">
    <name type="scientific">Pyrococcus horikoshii (strain ATCC 700860 / DSM 12428 / JCM 9974 / NBRC 100139 / OT-3)</name>
    <dbReference type="NCBI Taxonomy" id="70601"/>
    <lineage>
        <taxon>Archaea</taxon>
        <taxon>Methanobacteriati</taxon>
        <taxon>Methanobacteriota</taxon>
        <taxon>Thermococci</taxon>
        <taxon>Thermococcales</taxon>
        <taxon>Thermococcaceae</taxon>
        <taxon>Pyrococcus</taxon>
    </lineage>
</organism>
<dbReference type="eggNOG" id="arCOG01871">
    <property type="taxonomic scope" value="Archaea"/>
</dbReference>
<reference evidence="3 4" key="1">
    <citation type="journal article" date="1998" name="DNA Res.">
        <title>Complete sequence and gene organization of the genome of a hyper-thermophilic archaebacterium, Pyrococcus horikoshii OT3.</title>
        <authorList>
            <person name="Kawarabayasi Y."/>
            <person name="Sawada M."/>
            <person name="Horikawa H."/>
            <person name="Haikawa Y."/>
            <person name="Hino Y."/>
            <person name="Yamamoto S."/>
            <person name="Sekine M."/>
            <person name="Baba S."/>
            <person name="Kosugi H."/>
            <person name="Hosoyama A."/>
            <person name="Nagai Y."/>
            <person name="Sakai M."/>
            <person name="Ogura K."/>
            <person name="Otuka R."/>
            <person name="Nakazawa H."/>
            <person name="Takamiya M."/>
            <person name="Ohfuku Y."/>
            <person name="Funahashi T."/>
            <person name="Tanaka T."/>
            <person name="Kudoh Y."/>
            <person name="Yamazaki J."/>
            <person name="Kushida N."/>
            <person name="Oguchi A."/>
            <person name="Aoki K."/>
            <person name="Nakamura Y."/>
            <person name="Robb T.F."/>
            <person name="Horikoshi K."/>
            <person name="Masuchi Y."/>
            <person name="Shizuya H."/>
            <person name="Kikuchi H."/>
        </authorList>
    </citation>
    <scope>NUCLEOTIDE SEQUENCE [LARGE SCALE GENOMIC DNA]</scope>
    <source>
        <strain evidence="4">ATCC 700860 / DSM 12428 / JCM 9974 / NBRC 100139 / OT-3</strain>
    </source>
</reference>
<evidence type="ECO:0000313" key="3">
    <source>
        <dbReference type="EMBL" id="BAA29446.1"/>
    </source>
</evidence>
<dbReference type="KEGG" id="pho:PH0372"/>
<evidence type="ECO:0000259" key="2">
    <source>
        <dbReference type="Pfam" id="PF12804"/>
    </source>
</evidence>
<dbReference type="EnsemblBacteria" id="BAA29446">
    <property type="protein sequence ID" value="BAA29446"/>
    <property type="gene ID" value="BAA29446"/>
</dbReference>
<name>O58110_PYRHO</name>
<dbReference type="InterPro" id="IPR029044">
    <property type="entry name" value="Nucleotide-diphossugar_trans"/>
</dbReference>
<proteinExistence type="predicted"/>
<dbReference type="GO" id="GO:0016779">
    <property type="term" value="F:nucleotidyltransferase activity"/>
    <property type="evidence" value="ECO:0007669"/>
    <property type="project" value="TreeGrafter"/>
</dbReference>
<accession>O58110</accession>
<evidence type="ECO:0000313" key="4">
    <source>
        <dbReference type="Proteomes" id="UP000000752"/>
    </source>
</evidence>
<dbReference type="Pfam" id="PF12804">
    <property type="entry name" value="NTP_transf_3"/>
    <property type="match status" value="1"/>
</dbReference>
<dbReference type="Proteomes" id="UP000000752">
    <property type="component" value="Chromosome"/>
</dbReference>
<dbReference type="Gene3D" id="3.90.550.10">
    <property type="entry name" value="Spore Coat Polysaccharide Biosynthesis Protein SpsA, Chain A"/>
    <property type="match status" value="1"/>
</dbReference>
<feature type="domain" description="MobA-like NTP transferase" evidence="2">
    <location>
        <begin position="6"/>
        <end position="112"/>
    </location>
</feature>
<dbReference type="PANTHER" id="PTHR19136">
    <property type="entry name" value="MOLYBDENUM COFACTOR GUANYLYLTRANSFERASE"/>
    <property type="match status" value="1"/>
</dbReference>
<gene>
    <name evidence="3" type="ordered locus">PH0372</name>
</gene>
<sequence>MENMIVIMAGGRSSRMGAEKPILKVNGKPMILRVYEESTKVGETLVAISKNTPKTRELCIKEGIPLIETPGEGYVEDVRYLLKELGSFVSVSADLPFVKACDIAEVKKAFDGKTSLTGVLPLSKVPTDLRPVVYKGYVIVGLNGVGFEGEKFYELSNPLLALNVNTPEELKLANRIAKLIG</sequence>
<dbReference type="InterPro" id="IPR025877">
    <property type="entry name" value="MobA-like_NTP_Trfase"/>
</dbReference>
<evidence type="ECO:0000256" key="1">
    <source>
        <dbReference type="ARBA" id="ARBA00022679"/>
    </source>
</evidence>
<keyword evidence="4" id="KW-1185">Reference proteome</keyword>
<dbReference type="AlphaFoldDB" id="O58110"/>
<keyword evidence="1" id="KW-0808">Transferase</keyword>
<dbReference type="SUPFAM" id="SSF53448">
    <property type="entry name" value="Nucleotide-diphospho-sugar transferases"/>
    <property type="match status" value="1"/>
</dbReference>
<dbReference type="PIR" id="A71145">
    <property type="entry name" value="A71145"/>
</dbReference>
<dbReference type="EMBL" id="BA000001">
    <property type="protein sequence ID" value="BAA29446.1"/>
    <property type="molecule type" value="Genomic_DNA"/>
</dbReference>
<protein>
    <recommendedName>
        <fullName evidence="2">MobA-like NTP transferase domain-containing protein</fullName>
    </recommendedName>
</protein>